<evidence type="ECO:0000313" key="2">
    <source>
        <dbReference type="Proteomes" id="UP000032452"/>
    </source>
</evidence>
<dbReference type="AlphaFoldDB" id="A0A0D8ZN73"/>
<sequence length="87" mass="9739">MRLSDAFAETLFRYRDVFKAIDIAELSGLTPNQISSFQRGGNLRSDSIDKILDALESFDPTAKTYMLSLVAKKVDVEEGKKPTLQPE</sequence>
<dbReference type="EMBL" id="JYON01000025">
    <property type="protein sequence ID" value="KJH70253.1"/>
    <property type="molecule type" value="Genomic_DNA"/>
</dbReference>
<proteinExistence type="predicted"/>
<gene>
    <name evidence="1" type="ORF">UH38_19075</name>
</gene>
<name>A0A0D8ZN73_9CYAN</name>
<keyword evidence="2" id="KW-1185">Reference proteome</keyword>
<reference evidence="1 2" key="1">
    <citation type="submission" date="2015-02" db="EMBL/GenBank/DDBJ databases">
        <title>Draft genome of a novel marine cyanobacterium (Chroococcales) isolated from South Atlantic Ocean.</title>
        <authorList>
            <person name="Rigonato J."/>
            <person name="Alvarenga D.O."/>
            <person name="Branco L.H."/>
            <person name="Varani A.M."/>
            <person name="Brandini F.P."/>
            <person name="Fiore M.F."/>
        </authorList>
    </citation>
    <scope>NUCLEOTIDE SEQUENCE [LARGE SCALE GENOMIC DNA]</scope>
    <source>
        <strain evidence="1 2">CENA595</strain>
    </source>
</reference>
<dbReference type="RefSeq" id="WP_045056275.1">
    <property type="nucleotide sequence ID" value="NZ_CAWMDP010000018.1"/>
</dbReference>
<accession>A0A0D8ZN73</accession>
<dbReference type="Proteomes" id="UP000032452">
    <property type="component" value="Unassembled WGS sequence"/>
</dbReference>
<protein>
    <recommendedName>
        <fullName evidence="3">HTH cro/C1-type domain-containing protein</fullName>
    </recommendedName>
</protein>
<evidence type="ECO:0000313" key="1">
    <source>
        <dbReference type="EMBL" id="KJH70253.1"/>
    </source>
</evidence>
<evidence type="ECO:0008006" key="3">
    <source>
        <dbReference type="Google" id="ProtNLM"/>
    </source>
</evidence>
<dbReference type="OrthoDB" id="468458at2"/>
<organism evidence="1 2">
    <name type="scientific">Aliterella atlantica CENA595</name>
    <dbReference type="NCBI Taxonomy" id="1618023"/>
    <lineage>
        <taxon>Bacteria</taxon>
        <taxon>Bacillati</taxon>
        <taxon>Cyanobacteriota</taxon>
        <taxon>Cyanophyceae</taxon>
        <taxon>Chroococcidiopsidales</taxon>
        <taxon>Aliterellaceae</taxon>
        <taxon>Aliterella</taxon>
    </lineage>
</organism>
<comment type="caution">
    <text evidence="1">The sequence shown here is derived from an EMBL/GenBank/DDBJ whole genome shotgun (WGS) entry which is preliminary data.</text>
</comment>